<evidence type="ECO:0000256" key="1">
    <source>
        <dbReference type="ARBA" id="ARBA00022679"/>
    </source>
</evidence>
<dbReference type="InterPro" id="IPR036890">
    <property type="entry name" value="HATPase_C_sf"/>
</dbReference>
<keyword evidence="4" id="KW-1133">Transmembrane helix</keyword>
<organism evidence="7 8">
    <name type="scientific">Novilysobacter luteus</name>
    <dbReference type="NCBI Taxonomy" id="2822368"/>
    <lineage>
        <taxon>Bacteria</taxon>
        <taxon>Pseudomonadati</taxon>
        <taxon>Pseudomonadota</taxon>
        <taxon>Gammaproteobacteria</taxon>
        <taxon>Lysobacterales</taxon>
        <taxon>Lysobacteraceae</taxon>
        <taxon>Novilysobacter</taxon>
    </lineage>
</organism>
<feature type="transmembrane region" description="Helical" evidence="4">
    <location>
        <begin position="106"/>
        <end position="124"/>
    </location>
</feature>
<evidence type="ECO:0000256" key="2">
    <source>
        <dbReference type="ARBA" id="ARBA00022777"/>
    </source>
</evidence>
<proteinExistence type="predicted"/>
<dbReference type="InterPro" id="IPR050482">
    <property type="entry name" value="Sensor_HK_TwoCompSys"/>
</dbReference>
<dbReference type="Gene3D" id="1.20.5.1930">
    <property type="match status" value="1"/>
</dbReference>
<keyword evidence="3" id="KW-0902">Two-component regulatory system</keyword>
<dbReference type="Gene3D" id="3.30.565.10">
    <property type="entry name" value="Histidine kinase-like ATPase, C-terminal domain"/>
    <property type="match status" value="1"/>
</dbReference>
<evidence type="ECO:0000259" key="6">
    <source>
        <dbReference type="Pfam" id="PF07730"/>
    </source>
</evidence>
<dbReference type="Pfam" id="PF02518">
    <property type="entry name" value="HATPase_c"/>
    <property type="match status" value="1"/>
</dbReference>
<sequence length="367" mass="38977">MPTRLQSLLQPLNLAAVVTLLTVALSIQSEPGDPRLPAWLLLGAFTAVFLWIDTLDDRPRLCAVGYAFLAASALAVVWLAPRTGTSPVMLVILIAALAMDYPPRRVVPAALALNVALYLVLRASGHEAPLLVVVLYVGFQAFAALVAHYARSAERARDRLALVNADLLATRALLSDSARDAERLRVARELHDVAGHTLTAMNLNLRVLAADPAFAGHPQVALLQRLAGGLMGDIRGVVEALRDARGLDLETAMHALAAPLPDLRLQLSIDPQVQVTDAATAEALLRLVQEALTNSARHAGASRLHVAISESDGQLRVAIDDDGRVRKPLHEGNGLTGMRERILAAGGSLALATTPSGSLRIDARLPA</sequence>
<reference evidence="7 8" key="1">
    <citation type="submission" date="2021-04" db="EMBL/GenBank/DDBJ databases">
        <authorList>
            <person name="Rodrigo-Torres L."/>
            <person name="Arahal R. D."/>
            <person name="Lucena T."/>
        </authorList>
    </citation>
    <scope>NUCLEOTIDE SEQUENCE [LARGE SCALE GENOMIC DNA]</scope>
    <source>
        <strain evidence="7 8">CECT 30171</strain>
    </source>
</reference>
<keyword evidence="4" id="KW-0812">Transmembrane</keyword>
<feature type="transmembrane region" description="Helical" evidence="4">
    <location>
        <begin position="130"/>
        <end position="150"/>
    </location>
</feature>
<feature type="domain" description="Signal transduction histidine kinase subgroup 3 dimerisation and phosphoacceptor" evidence="6">
    <location>
        <begin position="182"/>
        <end position="244"/>
    </location>
</feature>
<dbReference type="RefSeq" id="WP_251370602.1">
    <property type="nucleotide sequence ID" value="NZ_OU015430.1"/>
</dbReference>
<dbReference type="Proteomes" id="UP000680116">
    <property type="component" value="Chromosome"/>
</dbReference>
<keyword evidence="4" id="KW-0472">Membrane</keyword>
<keyword evidence="8" id="KW-1185">Reference proteome</keyword>
<feature type="transmembrane region" description="Helical" evidence="4">
    <location>
        <begin position="36"/>
        <end position="54"/>
    </location>
</feature>
<dbReference type="GO" id="GO:0004673">
    <property type="term" value="F:protein histidine kinase activity"/>
    <property type="evidence" value="ECO:0007669"/>
    <property type="project" value="UniProtKB-EC"/>
</dbReference>
<dbReference type="InterPro" id="IPR011712">
    <property type="entry name" value="Sig_transdc_His_kin_sub3_dim/P"/>
</dbReference>
<keyword evidence="2 7" id="KW-0418">Kinase</keyword>
<gene>
    <name evidence="7" type="primary">lnrJ</name>
    <name evidence="7" type="ORF">LYB30171_02580</name>
</gene>
<evidence type="ECO:0000259" key="5">
    <source>
        <dbReference type="Pfam" id="PF02518"/>
    </source>
</evidence>
<evidence type="ECO:0000313" key="7">
    <source>
        <dbReference type="EMBL" id="CAG4978165.1"/>
    </source>
</evidence>
<dbReference type="EMBL" id="OU015430">
    <property type="protein sequence ID" value="CAG4978165.1"/>
    <property type="molecule type" value="Genomic_DNA"/>
</dbReference>
<evidence type="ECO:0000256" key="4">
    <source>
        <dbReference type="SAM" id="Phobius"/>
    </source>
</evidence>
<dbReference type="SUPFAM" id="SSF55874">
    <property type="entry name" value="ATPase domain of HSP90 chaperone/DNA topoisomerase II/histidine kinase"/>
    <property type="match status" value="1"/>
</dbReference>
<dbReference type="PANTHER" id="PTHR24421:SF59">
    <property type="entry name" value="OXYGEN SENSOR HISTIDINE KINASE NREB"/>
    <property type="match status" value="1"/>
</dbReference>
<evidence type="ECO:0000313" key="8">
    <source>
        <dbReference type="Proteomes" id="UP000680116"/>
    </source>
</evidence>
<name>A0ABN7R6Y1_9GAMM</name>
<evidence type="ECO:0000256" key="3">
    <source>
        <dbReference type="ARBA" id="ARBA00023012"/>
    </source>
</evidence>
<protein>
    <submittedName>
        <fullName evidence="7">Sensor histidine kinase LnrJ</fullName>
        <ecNumber evidence="7">2.7.13.3</ecNumber>
    </submittedName>
</protein>
<accession>A0ABN7R6Y1</accession>
<feature type="transmembrane region" description="Helical" evidence="4">
    <location>
        <begin position="61"/>
        <end position="79"/>
    </location>
</feature>
<dbReference type="EC" id="2.7.13.3" evidence="7"/>
<keyword evidence="1 7" id="KW-0808">Transferase</keyword>
<dbReference type="PANTHER" id="PTHR24421">
    <property type="entry name" value="NITRATE/NITRITE SENSOR PROTEIN NARX-RELATED"/>
    <property type="match status" value="1"/>
</dbReference>
<dbReference type="InterPro" id="IPR003594">
    <property type="entry name" value="HATPase_dom"/>
</dbReference>
<feature type="domain" description="Histidine kinase/HSP90-like ATPase" evidence="5">
    <location>
        <begin position="282"/>
        <end position="366"/>
    </location>
</feature>
<dbReference type="Pfam" id="PF07730">
    <property type="entry name" value="HisKA_3"/>
    <property type="match status" value="1"/>
</dbReference>
<dbReference type="CDD" id="cd16917">
    <property type="entry name" value="HATPase_UhpB-NarQ-NarX-like"/>
    <property type="match status" value="1"/>
</dbReference>